<organism evidence="1 2">
    <name type="scientific">Trichoderma cornu-damae</name>
    <dbReference type="NCBI Taxonomy" id="654480"/>
    <lineage>
        <taxon>Eukaryota</taxon>
        <taxon>Fungi</taxon>
        <taxon>Dikarya</taxon>
        <taxon>Ascomycota</taxon>
        <taxon>Pezizomycotina</taxon>
        <taxon>Sordariomycetes</taxon>
        <taxon>Hypocreomycetidae</taxon>
        <taxon>Hypocreales</taxon>
        <taxon>Hypocreaceae</taxon>
        <taxon>Trichoderma</taxon>
    </lineage>
</organism>
<dbReference type="Proteomes" id="UP000827724">
    <property type="component" value="Unassembled WGS sequence"/>
</dbReference>
<evidence type="ECO:0000313" key="2">
    <source>
        <dbReference type="Proteomes" id="UP000827724"/>
    </source>
</evidence>
<protein>
    <submittedName>
        <fullName evidence="1">Uncharacterized protein</fullName>
    </submittedName>
</protein>
<dbReference type="AlphaFoldDB" id="A0A9P8TRN7"/>
<comment type="caution">
    <text evidence="1">The sequence shown here is derived from an EMBL/GenBank/DDBJ whole genome shotgun (WGS) entry which is preliminary data.</text>
</comment>
<dbReference type="OrthoDB" id="5386330at2759"/>
<sequence length="127" mass="14287">MGVGPDVVILGDNGDGCGGDEFELMEAVEYYNDHNHIFPIISSNQLIPNVYSKRFNKDRISKLIPSYRHSLISISLGYRILAVTQVHHLSINPRTRGPASDLWTSFFRHVGLALAALYKEIRGDPEY</sequence>
<evidence type="ECO:0000313" key="1">
    <source>
        <dbReference type="EMBL" id="KAH6604251.1"/>
    </source>
</evidence>
<keyword evidence="2" id="KW-1185">Reference proteome</keyword>
<reference evidence="1" key="1">
    <citation type="submission" date="2021-08" db="EMBL/GenBank/DDBJ databases">
        <title>Chromosome-Level Trichoderma cornu-damae using Hi-C Data.</title>
        <authorList>
            <person name="Kim C.S."/>
        </authorList>
    </citation>
    <scope>NUCLEOTIDE SEQUENCE</scope>
    <source>
        <strain evidence="1">KA19-0412C</strain>
    </source>
</reference>
<gene>
    <name evidence="1" type="ORF">Trco_007697</name>
</gene>
<accession>A0A9P8TRN7</accession>
<dbReference type="EMBL" id="JAIWOZ010000006">
    <property type="protein sequence ID" value="KAH6604251.1"/>
    <property type="molecule type" value="Genomic_DNA"/>
</dbReference>
<proteinExistence type="predicted"/>
<name>A0A9P8TRN7_9HYPO</name>